<evidence type="ECO:0000313" key="1">
    <source>
        <dbReference type="EMBL" id="KAF9781387.1"/>
    </source>
</evidence>
<sequence length="548" mass="61803">MSEYAGQELSIEQLFHALNAKILERTQLYRSSTPERDQEHWISYLRKQLCHTAANARLLENSLRPFHRLHPDIIVEISKYLDPRACNNGYRTLLYASQICRIWREAVVSQPSLWSLIDGSHPGLIPCLLDRSKNAQLDVYIVSYRVEEIVACINPHVNRLRSIKLDLTFDDASQLTTLRDLHAAPKLRRLEIGCEGTPVSGHLGFTPGVVEPIASLHHLQLVGFPITPQLAQLRTLTFVSLDVSLATLKAPLDLLSTNPFLKVIQLFGHAEVITRYPPGSINLPHLEVLLSESIPLVHLEALSPPYGARIFSGFPRGAIFDSHARGSYTATFPIPASFTNLRDLRKLRVMDQGEVYVKLEGDKGSVTYCMSHYRPFGAETYGGIPLREVTDATYEIYSPPWQQSQAKPSISQPRVSRIVCEMERLQKLELSCFGAEQVDYFLLVLHSTGVCRYLKFLVLSHCAELYRQTRGLATMAETRKAAGIGLDSVRIVHSNIEWIKLTFKREDMTRLEHAVGALEYVQVDQGQLGQSPLGFDPEIGITQPYMFF</sequence>
<reference evidence="1" key="1">
    <citation type="journal article" date="2020" name="Nat. Commun.">
        <title>Large-scale genome sequencing of mycorrhizal fungi provides insights into the early evolution of symbiotic traits.</title>
        <authorList>
            <person name="Miyauchi S."/>
            <person name="Kiss E."/>
            <person name="Kuo A."/>
            <person name="Drula E."/>
            <person name="Kohler A."/>
            <person name="Sanchez-Garcia M."/>
            <person name="Morin E."/>
            <person name="Andreopoulos B."/>
            <person name="Barry K.W."/>
            <person name="Bonito G."/>
            <person name="Buee M."/>
            <person name="Carver A."/>
            <person name="Chen C."/>
            <person name="Cichocki N."/>
            <person name="Clum A."/>
            <person name="Culley D."/>
            <person name="Crous P.W."/>
            <person name="Fauchery L."/>
            <person name="Girlanda M."/>
            <person name="Hayes R.D."/>
            <person name="Keri Z."/>
            <person name="LaButti K."/>
            <person name="Lipzen A."/>
            <person name="Lombard V."/>
            <person name="Magnuson J."/>
            <person name="Maillard F."/>
            <person name="Murat C."/>
            <person name="Nolan M."/>
            <person name="Ohm R.A."/>
            <person name="Pangilinan J."/>
            <person name="Pereira M.F."/>
            <person name="Perotto S."/>
            <person name="Peter M."/>
            <person name="Pfister S."/>
            <person name="Riley R."/>
            <person name="Sitrit Y."/>
            <person name="Stielow J.B."/>
            <person name="Szollosi G."/>
            <person name="Zifcakova L."/>
            <person name="Stursova M."/>
            <person name="Spatafora J.W."/>
            <person name="Tedersoo L."/>
            <person name="Vaario L.M."/>
            <person name="Yamada A."/>
            <person name="Yan M."/>
            <person name="Wang P."/>
            <person name="Xu J."/>
            <person name="Bruns T."/>
            <person name="Baldrian P."/>
            <person name="Vilgalys R."/>
            <person name="Dunand C."/>
            <person name="Henrissat B."/>
            <person name="Grigoriev I.V."/>
            <person name="Hibbett D."/>
            <person name="Nagy L.G."/>
            <person name="Martin F.M."/>
        </authorList>
    </citation>
    <scope>NUCLEOTIDE SEQUENCE</scope>
    <source>
        <strain evidence="1">UH-Tt-Lm1</strain>
    </source>
</reference>
<dbReference type="InterPro" id="IPR036047">
    <property type="entry name" value="F-box-like_dom_sf"/>
</dbReference>
<evidence type="ECO:0008006" key="3">
    <source>
        <dbReference type="Google" id="ProtNLM"/>
    </source>
</evidence>
<gene>
    <name evidence="1" type="ORF">BJ322DRAFT_1080771</name>
</gene>
<reference evidence="1" key="2">
    <citation type="submission" date="2020-11" db="EMBL/GenBank/DDBJ databases">
        <authorList>
            <consortium name="DOE Joint Genome Institute"/>
            <person name="Kuo A."/>
            <person name="Miyauchi S."/>
            <person name="Kiss E."/>
            <person name="Drula E."/>
            <person name="Kohler A."/>
            <person name="Sanchez-Garcia M."/>
            <person name="Andreopoulos B."/>
            <person name="Barry K.W."/>
            <person name="Bonito G."/>
            <person name="Buee M."/>
            <person name="Carver A."/>
            <person name="Chen C."/>
            <person name="Cichocki N."/>
            <person name="Clum A."/>
            <person name="Culley D."/>
            <person name="Crous P.W."/>
            <person name="Fauchery L."/>
            <person name="Girlanda M."/>
            <person name="Hayes R."/>
            <person name="Keri Z."/>
            <person name="Labutti K."/>
            <person name="Lipzen A."/>
            <person name="Lombard V."/>
            <person name="Magnuson J."/>
            <person name="Maillard F."/>
            <person name="Morin E."/>
            <person name="Murat C."/>
            <person name="Nolan M."/>
            <person name="Ohm R."/>
            <person name="Pangilinan J."/>
            <person name="Pereira M."/>
            <person name="Perotto S."/>
            <person name="Peter M."/>
            <person name="Riley R."/>
            <person name="Sitrit Y."/>
            <person name="Stielow B."/>
            <person name="Szollosi G."/>
            <person name="Zifcakova L."/>
            <person name="Stursova M."/>
            <person name="Spatafora J.W."/>
            <person name="Tedersoo L."/>
            <person name="Vaario L.-M."/>
            <person name="Yamada A."/>
            <person name="Yan M."/>
            <person name="Wang P."/>
            <person name="Xu J."/>
            <person name="Bruns T."/>
            <person name="Baldrian P."/>
            <person name="Vilgalys R."/>
            <person name="Henrissat B."/>
            <person name="Grigoriev I.V."/>
            <person name="Hibbett D."/>
            <person name="Nagy L.G."/>
            <person name="Martin F.M."/>
        </authorList>
    </citation>
    <scope>NUCLEOTIDE SEQUENCE</scope>
    <source>
        <strain evidence="1">UH-Tt-Lm1</strain>
    </source>
</reference>
<dbReference type="Proteomes" id="UP000736335">
    <property type="component" value="Unassembled WGS sequence"/>
</dbReference>
<accession>A0A9P6L3Q4</accession>
<dbReference type="OrthoDB" id="2777543at2759"/>
<organism evidence="1 2">
    <name type="scientific">Thelephora terrestris</name>
    <dbReference type="NCBI Taxonomy" id="56493"/>
    <lineage>
        <taxon>Eukaryota</taxon>
        <taxon>Fungi</taxon>
        <taxon>Dikarya</taxon>
        <taxon>Basidiomycota</taxon>
        <taxon>Agaricomycotina</taxon>
        <taxon>Agaricomycetes</taxon>
        <taxon>Thelephorales</taxon>
        <taxon>Thelephoraceae</taxon>
        <taxon>Thelephora</taxon>
    </lineage>
</organism>
<proteinExistence type="predicted"/>
<dbReference type="AlphaFoldDB" id="A0A9P6L3Q4"/>
<evidence type="ECO:0000313" key="2">
    <source>
        <dbReference type="Proteomes" id="UP000736335"/>
    </source>
</evidence>
<name>A0A9P6L3Q4_9AGAM</name>
<dbReference type="SUPFAM" id="SSF81383">
    <property type="entry name" value="F-box domain"/>
    <property type="match status" value="1"/>
</dbReference>
<keyword evidence="2" id="KW-1185">Reference proteome</keyword>
<dbReference type="Gene3D" id="1.20.1280.50">
    <property type="match status" value="1"/>
</dbReference>
<protein>
    <recommendedName>
        <fullName evidence="3">F-box domain-containing protein</fullName>
    </recommendedName>
</protein>
<dbReference type="EMBL" id="WIUZ02000014">
    <property type="protein sequence ID" value="KAF9781387.1"/>
    <property type="molecule type" value="Genomic_DNA"/>
</dbReference>
<comment type="caution">
    <text evidence="1">The sequence shown here is derived from an EMBL/GenBank/DDBJ whole genome shotgun (WGS) entry which is preliminary data.</text>
</comment>
<dbReference type="SUPFAM" id="SSF52047">
    <property type="entry name" value="RNI-like"/>
    <property type="match status" value="1"/>
</dbReference>